<organism evidence="1 2">
    <name type="scientific">Limosa lapponica baueri</name>
    <dbReference type="NCBI Taxonomy" id="1758121"/>
    <lineage>
        <taxon>Eukaryota</taxon>
        <taxon>Metazoa</taxon>
        <taxon>Chordata</taxon>
        <taxon>Craniata</taxon>
        <taxon>Vertebrata</taxon>
        <taxon>Euteleostomi</taxon>
        <taxon>Archelosauria</taxon>
        <taxon>Archosauria</taxon>
        <taxon>Dinosauria</taxon>
        <taxon>Saurischia</taxon>
        <taxon>Theropoda</taxon>
        <taxon>Coelurosauria</taxon>
        <taxon>Aves</taxon>
        <taxon>Neognathae</taxon>
        <taxon>Neoaves</taxon>
        <taxon>Charadriiformes</taxon>
        <taxon>Scolopacidae</taxon>
        <taxon>Limosa</taxon>
    </lineage>
</organism>
<sequence length="145" mass="17042">MMRGLEHLSYEERLRDLGLFSLEKRRLKGDLINTYKYLKGGCQEDGASLFPVVPRDRTRGNGHKLEHKKFHLNMRRNFFPVRVAEPWNRLPREVVESPSLETFKPRLDMFLCNLLQVTLLWQGVGLDDLQRSLPTLYHSVILSLH</sequence>
<accession>A0A2I0UF22</accession>
<gene>
    <name evidence="1" type="ORF">llap_5065</name>
</gene>
<dbReference type="Proteomes" id="UP000233556">
    <property type="component" value="Unassembled WGS sequence"/>
</dbReference>
<dbReference type="EMBL" id="KZ505814">
    <property type="protein sequence ID" value="PKU44629.1"/>
    <property type="molecule type" value="Genomic_DNA"/>
</dbReference>
<name>A0A2I0UF22_LIMLA</name>
<evidence type="ECO:0000313" key="2">
    <source>
        <dbReference type="Proteomes" id="UP000233556"/>
    </source>
</evidence>
<keyword evidence="2" id="KW-1185">Reference proteome</keyword>
<reference evidence="2" key="2">
    <citation type="submission" date="2017-12" db="EMBL/GenBank/DDBJ databases">
        <title>Genome sequence of the Bar-tailed Godwit (Limosa lapponica baueri).</title>
        <authorList>
            <person name="Lima N.C.B."/>
            <person name="Parody-Merino A.M."/>
            <person name="Battley P.F."/>
            <person name="Fidler A.E."/>
            <person name="Prosdocimi F."/>
        </authorList>
    </citation>
    <scope>NUCLEOTIDE SEQUENCE [LARGE SCALE GENOMIC DNA]</scope>
</reference>
<protein>
    <submittedName>
        <fullName evidence="1">Uncharacterized protein</fullName>
    </submittedName>
</protein>
<proteinExistence type="predicted"/>
<evidence type="ECO:0000313" key="1">
    <source>
        <dbReference type="EMBL" id="PKU44629.1"/>
    </source>
</evidence>
<reference evidence="2" key="1">
    <citation type="submission" date="2017-11" db="EMBL/GenBank/DDBJ databases">
        <authorList>
            <person name="Lima N.C."/>
            <person name="Parody-Merino A.M."/>
            <person name="Battley P.F."/>
            <person name="Fidler A.E."/>
            <person name="Prosdocimi F."/>
        </authorList>
    </citation>
    <scope>NUCLEOTIDE SEQUENCE [LARGE SCALE GENOMIC DNA]</scope>
</reference>
<dbReference type="AlphaFoldDB" id="A0A2I0UF22"/>
<dbReference type="OrthoDB" id="276744at2759"/>